<dbReference type="GO" id="GO:0019774">
    <property type="term" value="C:proteasome core complex, beta-subunit complex"/>
    <property type="evidence" value="ECO:0007669"/>
    <property type="project" value="UniProtKB-UniRule"/>
</dbReference>
<dbReference type="CDD" id="cd03760">
    <property type="entry name" value="proteasome_beta_type_4"/>
    <property type="match status" value="1"/>
</dbReference>
<dbReference type="PROSITE" id="PS51476">
    <property type="entry name" value="PROTEASOME_BETA_2"/>
    <property type="match status" value="1"/>
</dbReference>
<dbReference type="GO" id="GO:0016787">
    <property type="term" value="F:hydrolase activity"/>
    <property type="evidence" value="ECO:0007669"/>
    <property type="project" value="UniProtKB-KW"/>
</dbReference>
<keyword evidence="1 4" id="KW-0963">Cytoplasm</keyword>
<keyword evidence="6" id="KW-1185">Reference proteome</keyword>
<name>A0A9W8B8M6_9FUNG</name>
<evidence type="ECO:0000256" key="4">
    <source>
        <dbReference type="PIRNR" id="PIRNR001213"/>
    </source>
</evidence>
<dbReference type="InterPro" id="IPR029055">
    <property type="entry name" value="Ntn_hydrolases_N"/>
</dbReference>
<dbReference type="PROSITE" id="PS00854">
    <property type="entry name" value="PROTEASOME_BETA_1"/>
    <property type="match status" value="1"/>
</dbReference>
<dbReference type="GO" id="GO:0051603">
    <property type="term" value="P:proteolysis involved in protein catabolic process"/>
    <property type="evidence" value="ECO:0007669"/>
    <property type="project" value="InterPro"/>
</dbReference>
<dbReference type="OrthoDB" id="10248542at2759"/>
<comment type="subcellular location">
    <subcellularLocation>
        <location evidence="4">Cytoplasm</location>
    </subcellularLocation>
    <subcellularLocation>
        <location evidence="4">Nucleus</location>
    </subcellularLocation>
</comment>
<dbReference type="Proteomes" id="UP001151582">
    <property type="component" value="Unassembled WGS sequence"/>
</dbReference>
<organism evidence="5 6">
    <name type="scientific">Dimargaris verticillata</name>
    <dbReference type="NCBI Taxonomy" id="2761393"/>
    <lineage>
        <taxon>Eukaryota</taxon>
        <taxon>Fungi</taxon>
        <taxon>Fungi incertae sedis</taxon>
        <taxon>Zoopagomycota</taxon>
        <taxon>Kickxellomycotina</taxon>
        <taxon>Dimargaritomycetes</taxon>
        <taxon>Dimargaritales</taxon>
        <taxon>Dimargaritaceae</taxon>
        <taxon>Dimargaris</taxon>
    </lineage>
</organism>
<dbReference type="InterPro" id="IPR016295">
    <property type="entry name" value="Proteasome_beta4"/>
</dbReference>
<dbReference type="PANTHER" id="PTHR32194:SF6">
    <property type="entry name" value="PROTEASOME SUBUNIT BETA"/>
    <property type="match status" value="1"/>
</dbReference>
<dbReference type="FunFam" id="3.60.20.10:FF:000014">
    <property type="entry name" value="Proteasome subunit beta type-7"/>
    <property type="match status" value="1"/>
</dbReference>
<comment type="similarity">
    <text evidence="4">Belongs to the peptidase T1B family.</text>
</comment>
<keyword evidence="2 4" id="KW-0647">Proteasome</keyword>
<dbReference type="EMBL" id="JANBQB010000226">
    <property type="protein sequence ID" value="KAJ1979299.1"/>
    <property type="molecule type" value="Genomic_DNA"/>
</dbReference>
<gene>
    <name evidence="5" type="primary">PRE4</name>
    <name evidence="5" type="ORF">H4R34_002880</name>
</gene>
<protein>
    <recommendedName>
        <fullName evidence="4">Proteasome subunit beta</fullName>
    </recommendedName>
</protein>
<proteinExistence type="inferred from homology"/>
<evidence type="ECO:0000313" key="6">
    <source>
        <dbReference type="Proteomes" id="UP001151582"/>
    </source>
</evidence>
<dbReference type="AlphaFoldDB" id="A0A9W8B8M6"/>
<reference evidence="5" key="1">
    <citation type="submission" date="2022-07" db="EMBL/GenBank/DDBJ databases">
        <title>Phylogenomic reconstructions and comparative analyses of Kickxellomycotina fungi.</title>
        <authorList>
            <person name="Reynolds N.K."/>
            <person name="Stajich J.E."/>
            <person name="Barry K."/>
            <person name="Grigoriev I.V."/>
            <person name="Crous P."/>
            <person name="Smith M.E."/>
        </authorList>
    </citation>
    <scope>NUCLEOTIDE SEQUENCE</scope>
    <source>
        <strain evidence="5">RSA 567</strain>
    </source>
</reference>
<comment type="function">
    <text evidence="4">Non-catalytic component of the proteasome.</text>
</comment>
<dbReference type="PIRSF" id="PIRSF001213">
    <property type="entry name" value="Psome_endopept_beta"/>
    <property type="match status" value="1"/>
</dbReference>
<comment type="caution">
    <text evidence="5">The sequence shown here is derived from an EMBL/GenBank/DDBJ whole genome shotgun (WGS) entry which is preliminary data.</text>
</comment>
<dbReference type="GO" id="GO:0005634">
    <property type="term" value="C:nucleus"/>
    <property type="evidence" value="ECO:0007669"/>
    <property type="project" value="UniProtKB-SubCell"/>
</dbReference>
<accession>A0A9W8B8M6</accession>
<dbReference type="SUPFAM" id="SSF56235">
    <property type="entry name" value="N-terminal nucleophile aminohydrolases (Ntn hydrolases)"/>
    <property type="match status" value="1"/>
</dbReference>
<evidence type="ECO:0000256" key="3">
    <source>
        <dbReference type="ARBA" id="ARBA00023242"/>
    </source>
</evidence>
<evidence type="ECO:0000256" key="2">
    <source>
        <dbReference type="ARBA" id="ARBA00022942"/>
    </source>
</evidence>
<dbReference type="InterPro" id="IPR023333">
    <property type="entry name" value="Proteasome_suB-type"/>
</dbReference>
<sequence>MASIKLKLPQAAQNAQEPITHSDGPIVTGTSVLGIKYKDGIMVAADCLASYGSLARFRDVNRLQAFGERTIIGASGDIGDFQYVQDELEKLMIKDFCLADGHELATPHVYSYLHRLLYSRRSEMKPLWNSYVVGGVHSSSSQRFLGYVDLLGTTYQSSTIATGFGAHLAQPLLRKAVEGREDTLTEEEAVKILDDCMRVLFYRDARSLNRIRRAKVTKDGMEVTDPYSLETEWAFAEHIVGYGA</sequence>
<keyword evidence="3 4" id="KW-0539">Nucleus</keyword>
<keyword evidence="5" id="KW-0378">Hydrolase</keyword>
<dbReference type="Gene3D" id="3.60.20.10">
    <property type="entry name" value="Glutamine Phosphoribosylpyrophosphate, subunit 1, domain 1"/>
    <property type="match status" value="1"/>
</dbReference>
<dbReference type="PANTHER" id="PTHR32194">
    <property type="entry name" value="METALLOPROTEASE TLDD"/>
    <property type="match status" value="1"/>
</dbReference>
<dbReference type="InterPro" id="IPR001353">
    <property type="entry name" value="Proteasome_sua/b"/>
</dbReference>
<dbReference type="Pfam" id="PF00227">
    <property type="entry name" value="Proteasome"/>
    <property type="match status" value="1"/>
</dbReference>
<dbReference type="GO" id="GO:0005737">
    <property type="term" value="C:cytoplasm"/>
    <property type="evidence" value="ECO:0007669"/>
    <property type="project" value="UniProtKB-SubCell"/>
</dbReference>
<evidence type="ECO:0000256" key="1">
    <source>
        <dbReference type="ARBA" id="ARBA00022490"/>
    </source>
</evidence>
<dbReference type="InterPro" id="IPR016050">
    <property type="entry name" value="Proteasome_bsu_CS"/>
</dbReference>
<evidence type="ECO:0000313" key="5">
    <source>
        <dbReference type="EMBL" id="KAJ1979299.1"/>
    </source>
</evidence>